<keyword evidence="2 3" id="KW-0560">Oxidoreductase</keyword>
<organism evidence="5 6">
    <name type="scientific">Sphagnum jensenii</name>
    <dbReference type="NCBI Taxonomy" id="128206"/>
    <lineage>
        <taxon>Eukaryota</taxon>
        <taxon>Viridiplantae</taxon>
        <taxon>Streptophyta</taxon>
        <taxon>Embryophyta</taxon>
        <taxon>Bryophyta</taxon>
        <taxon>Sphagnophytina</taxon>
        <taxon>Sphagnopsida</taxon>
        <taxon>Sphagnales</taxon>
        <taxon>Sphagnaceae</taxon>
        <taxon>Sphagnum</taxon>
    </lineage>
</organism>
<dbReference type="InterPro" id="IPR016163">
    <property type="entry name" value="Ald_DH_C"/>
</dbReference>
<protein>
    <recommendedName>
        <fullName evidence="3">Aldehyde dehydrogenase</fullName>
    </recommendedName>
</protein>
<feature type="domain" description="Aldehyde dehydrogenase" evidence="4">
    <location>
        <begin position="33"/>
        <end position="439"/>
    </location>
</feature>
<dbReference type="PIRSF" id="PIRSF036492">
    <property type="entry name" value="ALDH"/>
    <property type="match status" value="1"/>
</dbReference>
<dbReference type="Proteomes" id="UP001497522">
    <property type="component" value="Chromosome 17"/>
</dbReference>
<name>A0ABP1AZ80_9BRYO</name>
<evidence type="ECO:0000259" key="4">
    <source>
        <dbReference type="Pfam" id="PF00171"/>
    </source>
</evidence>
<dbReference type="PANTHER" id="PTHR43570:SF16">
    <property type="entry name" value="ALDEHYDE DEHYDROGENASE TYPE III, ISOFORM Q"/>
    <property type="match status" value="1"/>
</dbReference>
<dbReference type="Pfam" id="PF00171">
    <property type="entry name" value="Aldedh"/>
    <property type="match status" value="1"/>
</dbReference>
<proteinExistence type="inferred from homology"/>
<dbReference type="Gene3D" id="3.40.309.10">
    <property type="entry name" value="Aldehyde Dehydrogenase, Chain A, domain 2"/>
    <property type="match status" value="1"/>
</dbReference>
<dbReference type="EMBL" id="OZ023718">
    <property type="protein sequence ID" value="CAK9867895.1"/>
    <property type="molecule type" value="Genomic_DNA"/>
</dbReference>
<dbReference type="InterPro" id="IPR012394">
    <property type="entry name" value="Aldehyde_DH_NAD(P)"/>
</dbReference>
<dbReference type="Gene3D" id="3.40.605.10">
    <property type="entry name" value="Aldehyde Dehydrogenase, Chain A, domain 1"/>
    <property type="match status" value="1"/>
</dbReference>
<sequence length="476" mass="52014">MAIQEEMMVAGVEQLVRDLQHTVRSGITKTEKWRMQQLRALLKLVVENEESLANAVFTDLGKPTHEVVIYELLTLATSCKLAIKELKKWMTPEEVPVPPMALPGTAFVVPEPLGVALVIAPWNFPVLLAINPLIGAISAGCAAVLKPSEISPTVSSILAKLIPKYLDTDAIHVIEGGVPITTALLAQKWDKIFYTGNPTVGRIVMAAAAKHLTPVTLELGGKCPLYIDDSVDLKVSARRICQGKWGFTDGQACISPDYLLVQEHIVPNLVETLKATIVEFYGEDASTSPDLTRIVTANHFRRVTRLLDDPRTTEKIVHGGERNEQSLFIAPTIVLDVPLDVPVMLEEIFGPILPIITVKGADEAINIILDLPKPLALYVFSTNNTVQERFVTETSAGGMAINETVLHFTITGFPFGGVGESGMGAYHGKHSFDTFSHKKGVYRKGMDGEAEGTFPPYTIARNNLIRSFLTEDLEES</sequence>
<dbReference type="InterPro" id="IPR016161">
    <property type="entry name" value="Ald_DH/histidinol_DH"/>
</dbReference>
<reference evidence="5" key="1">
    <citation type="submission" date="2024-03" db="EMBL/GenBank/DDBJ databases">
        <authorList>
            <consortium name="ELIXIR-Norway"/>
            <consortium name="Elixir Norway"/>
        </authorList>
    </citation>
    <scope>NUCLEOTIDE SEQUENCE</scope>
</reference>
<evidence type="ECO:0000313" key="6">
    <source>
        <dbReference type="Proteomes" id="UP001497522"/>
    </source>
</evidence>
<dbReference type="InterPro" id="IPR015590">
    <property type="entry name" value="Aldehyde_DH_dom"/>
</dbReference>
<evidence type="ECO:0000313" key="5">
    <source>
        <dbReference type="EMBL" id="CAK9867895.1"/>
    </source>
</evidence>
<evidence type="ECO:0000256" key="3">
    <source>
        <dbReference type="PIRNR" id="PIRNR036492"/>
    </source>
</evidence>
<accession>A0ABP1AZ80</accession>
<dbReference type="InterPro" id="IPR016162">
    <property type="entry name" value="Ald_DH_N"/>
</dbReference>
<evidence type="ECO:0000256" key="2">
    <source>
        <dbReference type="ARBA" id="ARBA00023002"/>
    </source>
</evidence>
<keyword evidence="6" id="KW-1185">Reference proteome</keyword>
<comment type="similarity">
    <text evidence="1 3">Belongs to the aldehyde dehydrogenase family.</text>
</comment>
<evidence type="ECO:0000256" key="1">
    <source>
        <dbReference type="ARBA" id="ARBA00009986"/>
    </source>
</evidence>
<dbReference type="PANTHER" id="PTHR43570">
    <property type="entry name" value="ALDEHYDE DEHYDROGENASE"/>
    <property type="match status" value="1"/>
</dbReference>
<dbReference type="SUPFAM" id="SSF53720">
    <property type="entry name" value="ALDH-like"/>
    <property type="match status" value="1"/>
</dbReference>
<gene>
    <name evidence="5" type="ORF">CSSPJE1EN2_LOCUS10890</name>
</gene>